<evidence type="ECO:0000256" key="1">
    <source>
        <dbReference type="ARBA" id="ARBA00022741"/>
    </source>
</evidence>
<reference evidence="5 6" key="1">
    <citation type="submission" date="2020-12" db="EMBL/GenBank/DDBJ databases">
        <title>FDA dAtabase for Regulatory Grade micrObial Sequences (FDA-ARGOS): Supporting development and validation of Infectious Disease Dx tests.</title>
        <authorList>
            <person name="Sproer C."/>
            <person name="Gronow S."/>
            <person name="Severitt S."/>
            <person name="Schroder I."/>
            <person name="Tallon L."/>
            <person name="Sadzewicz L."/>
            <person name="Zhao X."/>
            <person name="Boylan J."/>
            <person name="Ott S."/>
            <person name="Bowen H."/>
            <person name="Vavikolanu K."/>
            <person name="Mehta A."/>
            <person name="Aluvathingal J."/>
            <person name="Nadendla S."/>
            <person name="Lowell S."/>
            <person name="Myers T."/>
            <person name="Yan Y."/>
            <person name="Sichtig H."/>
        </authorList>
    </citation>
    <scope>NUCLEOTIDE SEQUENCE [LARGE SCALE GENOMIC DNA]</scope>
    <source>
        <strain evidence="5 6">FDAARGOS_864</strain>
    </source>
</reference>
<sequence>MIERIEENLHPTAGHTPEHRAGARRGAGHRADERPVERSRREPAGEAASSPLVLRGVSLEYPDGTDEDGRPRTLQALDSVDLSVERGRLCAVVGESGSGKSSLLSVAATLIAPTDGSVRIAGTETVGAAEKERARLRREEVGVVFQQPNLIASLTALEQLLIAEHIRGLRGKRLRARRERAQELLDRVGLAGLGARRLHQLSGGQRQRVNIARALMGSPSVLLADEPTSALDASRSREVVRLLAEITREFDVATLMVTHETELLDAADRVVTMSDGRLTEGA</sequence>
<dbReference type="InterPro" id="IPR003439">
    <property type="entry name" value="ABC_transporter-like_ATP-bd"/>
</dbReference>
<dbReference type="InterPro" id="IPR017871">
    <property type="entry name" value="ABC_transporter-like_CS"/>
</dbReference>
<dbReference type="PANTHER" id="PTHR24220:SF685">
    <property type="entry name" value="ABC TRANSPORTER RELATED"/>
    <property type="match status" value="1"/>
</dbReference>
<feature type="region of interest" description="Disordered" evidence="3">
    <location>
        <begin position="1"/>
        <end position="71"/>
    </location>
</feature>
<dbReference type="AlphaFoldDB" id="A0A7T3CI60"/>
<dbReference type="GO" id="GO:0005886">
    <property type="term" value="C:plasma membrane"/>
    <property type="evidence" value="ECO:0007669"/>
    <property type="project" value="TreeGrafter"/>
</dbReference>
<accession>A0A7T3CI60</accession>
<dbReference type="Pfam" id="PF00005">
    <property type="entry name" value="ABC_tran"/>
    <property type="match status" value="1"/>
</dbReference>
<evidence type="ECO:0000313" key="5">
    <source>
        <dbReference type="EMBL" id="QPT54602.1"/>
    </source>
</evidence>
<dbReference type="SMART" id="SM00382">
    <property type="entry name" value="AAA"/>
    <property type="match status" value="1"/>
</dbReference>
<dbReference type="InterPro" id="IPR003593">
    <property type="entry name" value="AAA+_ATPase"/>
</dbReference>
<dbReference type="PANTHER" id="PTHR24220">
    <property type="entry name" value="IMPORT ATP-BINDING PROTEIN"/>
    <property type="match status" value="1"/>
</dbReference>
<organism evidence="5 6">
    <name type="scientific">Rothia kristinae</name>
    <dbReference type="NCBI Taxonomy" id="37923"/>
    <lineage>
        <taxon>Bacteria</taxon>
        <taxon>Bacillati</taxon>
        <taxon>Actinomycetota</taxon>
        <taxon>Actinomycetes</taxon>
        <taxon>Micrococcales</taxon>
        <taxon>Micrococcaceae</taxon>
        <taxon>Rothia</taxon>
    </lineage>
</organism>
<feature type="compositionally biased region" description="Basic and acidic residues" evidence="3">
    <location>
        <begin position="29"/>
        <end position="44"/>
    </location>
</feature>
<dbReference type="InterPro" id="IPR015854">
    <property type="entry name" value="ABC_transpr_LolD-like"/>
</dbReference>
<dbReference type="GO" id="GO:0005524">
    <property type="term" value="F:ATP binding"/>
    <property type="evidence" value="ECO:0007669"/>
    <property type="project" value="UniProtKB-KW"/>
</dbReference>
<feature type="domain" description="ABC transporter" evidence="4">
    <location>
        <begin position="54"/>
        <end position="282"/>
    </location>
</feature>
<evidence type="ECO:0000313" key="6">
    <source>
        <dbReference type="Proteomes" id="UP000594975"/>
    </source>
</evidence>
<name>A0A7T3CI60_9MICC</name>
<evidence type="ECO:0000256" key="2">
    <source>
        <dbReference type="ARBA" id="ARBA00022840"/>
    </source>
</evidence>
<dbReference type="InterPro" id="IPR027417">
    <property type="entry name" value="P-loop_NTPase"/>
</dbReference>
<evidence type="ECO:0000259" key="4">
    <source>
        <dbReference type="PROSITE" id="PS50893"/>
    </source>
</evidence>
<dbReference type="SUPFAM" id="SSF52540">
    <property type="entry name" value="P-loop containing nucleoside triphosphate hydrolases"/>
    <property type="match status" value="1"/>
</dbReference>
<dbReference type="GO" id="GO:0022857">
    <property type="term" value="F:transmembrane transporter activity"/>
    <property type="evidence" value="ECO:0007669"/>
    <property type="project" value="TreeGrafter"/>
</dbReference>
<evidence type="ECO:0000256" key="3">
    <source>
        <dbReference type="SAM" id="MobiDB-lite"/>
    </source>
</evidence>
<keyword evidence="2 5" id="KW-0067">ATP-binding</keyword>
<dbReference type="Proteomes" id="UP000594975">
    <property type="component" value="Chromosome"/>
</dbReference>
<gene>
    <name evidence="5" type="ORF">I6G21_02565</name>
</gene>
<protein>
    <submittedName>
        <fullName evidence="5">ATP-binding cassette domain-containing protein</fullName>
    </submittedName>
</protein>
<dbReference type="PROSITE" id="PS50893">
    <property type="entry name" value="ABC_TRANSPORTER_2"/>
    <property type="match status" value="1"/>
</dbReference>
<dbReference type="KEGG" id="rkr:I6G21_02565"/>
<proteinExistence type="predicted"/>
<dbReference type="GO" id="GO:0016887">
    <property type="term" value="F:ATP hydrolysis activity"/>
    <property type="evidence" value="ECO:0007669"/>
    <property type="project" value="InterPro"/>
</dbReference>
<dbReference type="PROSITE" id="PS00211">
    <property type="entry name" value="ABC_TRANSPORTER_1"/>
    <property type="match status" value="1"/>
</dbReference>
<dbReference type="Gene3D" id="3.40.50.300">
    <property type="entry name" value="P-loop containing nucleotide triphosphate hydrolases"/>
    <property type="match status" value="1"/>
</dbReference>
<dbReference type="EMBL" id="CP065738">
    <property type="protein sequence ID" value="QPT54602.1"/>
    <property type="molecule type" value="Genomic_DNA"/>
</dbReference>
<keyword evidence="1" id="KW-0547">Nucleotide-binding</keyword>